<dbReference type="GO" id="GO:0003697">
    <property type="term" value="F:single-stranded DNA binding"/>
    <property type="evidence" value="ECO:0007669"/>
    <property type="project" value="UniProtKB-UniRule"/>
</dbReference>
<name>A0A4R7D0L2_9SPHI</name>
<sequence>MASVNKVILVGHLGKDPEVRYLEGNITVCSFPLATSETYTKDGVRMQHTEWHNIVMWRNLGEMAVKYLKKGKLVYIEGRLRTRNYEDKEGTRRFVTEIVGESFKLLGRPSDFGQATKSTNAENATEEVEKEQEVDFTETDNDTDGLPF</sequence>
<dbReference type="PIRSF" id="PIRSF002070">
    <property type="entry name" value="SSB"/>
    <property type="match status" value="1"/>
</dbReference>
<dbReference type="RefSeq" id="WP_133640154.1">
    <property type="nucleotide sequence ID" value="NZ_SNZV01000004.1"/>
</dbReference>
<dbReference type="NCBIfam" id="TIGR00621">
    <property type="entry name" value="ssb"/>
    <property type="match status" value="1"/>
</dbReference>
<dbReference type="HAMAP" id="MF_00984">
    <property type="entry name" value="SSB"/>
    <property type="match status" value="1"/>
</dbReference>
<evidence type="ECO:0000256" key="1">
    <source>
        <dbReference type="ARBA" id="ARBA00023125"/>
    </source>
</evidence>
<dbReference type="PROSITE" id="PS50935">
    <property type="entry name" value="SSB"/>
    <property type="match status" value="1"/>
</dbReference>
<dbReference type="InterPro" id="IPR012340">
    <property type="entry name" value="NA-bd_OB-fold"/>
</dbReference>
<comment type="caution">
    <text evidence="5">The sequence shown here is derived from an EMBL/GenBank/DDBJ whole genome shotgun (WGS) entry which is preliminary data.</text>
</comment>
<feature type="compositionally biased region" description="Polar residues" evidence="4">
    <location>
        <begin position="113"/>
        <end position="123"/>
    </location>
</feature>
<evidence type="ECO:0000313" key="5">
    <source>
        <dbReference type="EMBL" id="TDS13847.1"/>
    </source>
</evidence>
<dbReference type="InterPro" id="IPR011344">
    <property type="entry name" value="ssDNA-bd"/>
</dbReference>
<gene>
    <name evidence="5" type="ORF">B0I21_104173</name>
</gene>
<dbReference type="SUPFAM" id="SSF50249">
    <property type="entry name" value="Nucleic acid-binding proteins"/>
    <property type="match status" value="1"/>
</dbReference>
<dbReference type="InterPro" id="IPR000424">
    <property type="entry name" value="Primosome_PriB/ssb"/>
</dbReference>
<comment type="subunit">
    <text evidence="2">Homotetramer.</text>
</comment>
<dbReference type="PANTHER" id="PTHR10302">
    <property type="entry name" value="SINGLE-STRANDED DNA-BINDING PROTEIN"/>
    <property type="match status" value="1"/>
</dbReference>
<dbReference type="OrthoDB" id="9809878at2"/>
<dbReference type="GO" id="GO:0009295">
    <property type="term" value="C:nucleoid"/>
    <property type="evidence" value="ECO:0007669"/>
    <property type="project" value="TreeGrafter"/>
</dbReference>
<accession>A0A4R7D0L2</accession>
<keyword evidence="6" id="KW-1185">Reference proteome</keyword>
<dbReference type="EMBL" id="SNZV01000004">
    <property type="protein sequence ID" value="TDS13847.1"/>
    <property type="molecule type" value="Genomic_DNA"/>
</dbReference>
<evidence type="ECO:0000256" key="2">
    <source>
        <dbReference type="HAMAP-Rule" id="MF_00984"/>
    </source>
</evidence>
<dbReference type="Pfam" id="PF00436">
    <property type="entry name" value="SSB"/>
    <property type="match status" value="1"/>
</dbReference>
<dbReference type="PANTHER" id="PTHR10302:SF27">
    <property type="entry name" value="SINGLE-STRANDED DNA-BINDING PROTEIN"/>
    <property type="match status" value="1"/>
</dbReference>
<feature type="compositionally biased region" description="Acidic residues" evidence="4">
    <location>
        <begin position="124"/>
        <end position="148"/>
    </location>
</feature>
<dbReference type="Gene3D" id="2.40.50.140">
    <property type="entry name" value="Nucleic acid-binding proteins"/>
    <property type="match status" value="1"/>
</dbReference>
<evidence type="ECO:0000256" key="3">
    <source>
        <dbReference type="PIRNR" id="PIRNR002070"/>
    </source>
</evidence>
<organism evidence="5 6">
    <name type="scientific">Sphingobacterium paludis</name>
    <dbReference type="NCBI Taxonomy" id="1476465"/>
    <lineage>
        <taxon>Bacteria</taxon>
        <taxon>Pseudomonadati</taxon>
        <taxon>Bacteroidota</taxon>
        <taxon>Sphingobacteriia</taxon>
        <taxon>Sphingobacteriales</taxon>
        <taxon>Sphingobacteriaceae</taxon>
        <taxon>Sphingobacterium</taxon>
    </lineage>
</organism>
<reference evidence="5 6" key="1">
    <citation type="submission" date="2019-03" db="EMBL/GenBank/DDBJ databases">
        <title>Genomic Encyclopedia of Type Strains, Phase III (KMG-III): the genomes of soil and plant-associated and newly described type strains.</title>
        <authorList>
            <person name="Whitman W."/>
        </authorList>
    </citation>
    <scope>NUCLEOTIDE SEQUENCE [LARGE SCALE GENOMIC DNA]</scope>
    <source>
        <strain evidence="5 6">CGMCC 1.12801</strain>
    </source>
</reference>
<feature type="region of interest" description="Disordered" evidence="4">
    <location>
        <begin position="109"/>
        <end position="148"/>
    </location>
</feature>
<evidence type="ECO:0000256" key="4">
    <source>
        <dbReference type="SAM" id="MobiDB-lite"/>
    </source>
</evidence>
<protein>
    <recommendedName>
        <fullName evidence="2 3">Single-stranded DNA-binding protein</fullName>
        <shortName evidence="2">SSB</shortName>
    </recommendedName>
</protein>
<dbReference type="Proteomes" id="UP000294752">
    <property type="component" value="Unassembled WGS sequence"/>
</dbReference>
<dbReference type="CDD" id="cd04496">
    <property type="entry name" value="SSB_OBF"/>
    <property type="match status" value="1"/>
</dbReference>
<dbReference type="AlphaFoldDB" id="A0A4R7D0L2"/>
<keyword evidence="1 2" id="KW-0238">DNA-binding</keyword>
<comment type="caution">
    <text evidence="2">Lacks conserved residue(s) required for the propagation of feature annotation.</text>
</comment>
<proteinExistence type="inferred from homology"/>
<evidence type="ECO:0000313" key="6">
    <source>
        <dbReference type="Proteomes" id="UP000294752"/>
    </source>
</evidence>
<dbReference type="GO" id="GO:0006260">
    <property type="term" value="P:DNA replication"/>
    <property type="evidence" value="ECO:0007669"/>
    <property type="project" value="InterPro"/>
</dbReference>